<dbReference type="KEGG" id="mff:MFFC18_13120"/>
<feature type="repeat" description="TPR" evidence="5">
    <location>
        <begin position="702"/>
        <end position="735"/>
    </location>
</feature>
<feature type="domain" description="Protein kinase" evidence="9">
    <location>
        <begin position="102"/>
        <end position="392"/>
    </location>
</feature>
<dbReference type="Gene3D" id="1.25.40.10">
    <property type="entry name" value="Tetratricopeptide repeat domain"/>
    <property type="match status" value="2"/>
</dbReference>
<keyword evidence="8" id="KW-0812">Transmembrane</keyword>
<dbReference type="PANTHER" id="PTHR43289">
    <property type="entry name" value="MITOGEN-ACTIVATED PROTEIN KINASE KINASE KINASE 20-RELATED"/>
    <property type="match status" value="1"/>
</dbReference>
<dbReference type="InterPro" id="IPR017441">
    <property type="entry name" value="Protein_kinase_ATP_BS"/>
</dbReference>
<name>A0A5B9PAD4_9BACT</name>
<dbReference type="OrthoDB" id="6111975at2"/>
<dbReference type="PROSITE" id="PS50005">
    <property type="entry name" value="TPR"/>
    <property type="match status" value="1"/>
</dbReference>
<evidence type="ECO:0000256" key="7">
    <source>
        <dbReference type="SAM" id="MobiDB-lite"/>
    </source>
</evidence>
<feature type="compositionally biased region" description="Polar residues" evidence="7">
    <location>
        <begin position="854"/>
        <end position="870"/>
    </location>
</feature>
<feature type="region of interest" description="Disordered" evidence="7">
    <location>
        <begin position="850"/>
        <end position="870"/>
    </location>
</feature>
<dbReference type="SUPFAM" id="SSF48452">
    <property type="entry name" value="TPR-like"/>
    <property type="match status" value="1"/>
</dbReference>
<proteinExistence type="predicted"/>
<reference evidence="10 11" key="1">
    <citation type="submission" date="2019-08" db="EMBL/GenBank/DDBJ databases">
        <title>Deep-cultivation of Planctomycetes and their phenomic and genomic characterization uncovers novel biology.</title>
        <authorList>
            <person name="Wiegand S."/>
            <person name="Jogler M."/>
            <person name="Boedeker C."/>
            <person name="Pinto D."/>
            <person name="Vollmers J."/>
            <person name="Rivas-Marin E."/>
            <person name="Kohn T."/>
            <person name="Peeters S.H."/>
            <person name="Heuer A."/>
            <person name="Rast P."/>
            <person name="Oberbeckmann S."/>
            <person name="Bunk B."/>
            <person name="Jeske O."/>
            <person name="Meyerdierks A."/>
            <person name="Storesund J.E."/>
            <person name="Kallscheuer N."/>
            <person name="Luecker S."/>
            <person name="Lage O.M."/>
            <person name="Pohl T."/>
            <person name="Merkel B.J."/>
            <person name="Hornburger P."/>
            <person name="Mueller R.-W."/>
            <person name="Bruemmer F."/>
            <person name="Labrenz M."/>
            <person name="Spormann A.M."/>
            <person name="Op den Camp H."/>
            <person name="Overmann J."/>
            <person name="Amann R."/>
            <person name="Jetten M.S.M."/>
            <person name="Mascher T."/>
            <person name="Medema M.H."/>
            <person name="Devos D.P."/>
            <person name="Kaster A.-K."/>
            <person name="Ovreas L."/>
            <person name="Rohde M."/>
            <person name="Galperin M.Y."/>
            <person name="Jogler C."/>
        </authorList>
    </citation>
    <scope>NUCLEOTIDE SEQUENCE [LARGE SCALE GENOMIC DNA]</scope>
    <source>
        <strain evidence="10 11">FC18</strain>
    </source>
</reference>
<dbReference type="InterPro" id="IPR011990">
    <property type="entry name" value="TPR-like_helical_dom_sf"/>
</dbReference>
<keyword evidence="3 10" id="KW-0418">Kinase</keyword>
<feature type="region of interest" description="Disordered" evidence="7">
    <location>
        <begin position="1"/>
        <end position="26"/>
    </location>
</feature>
<dbReference type="InterPro" id="IPR019734">
    <property type="entry name" value="TPR_rpt"/>
</dbReference>
<gene>
    <name evidence="10" type="primary">prkC_7</name>
    <name evidence="10" type="ORF">MFFC18_13120</name>
</gene>
<dbReference type="EC" id="2.7.11.1" evidence="10"/>
<evidence type="ECO:0000256" key="5">
    <source>
        <dbReference type="PROSITE-ProRule" id="PRU00339"/>
    </source>
</evidence>
<dbReference type="Pfam" id="PF00069">
    <property type="entry name" value="Pkinase"/>
    <property type="match status" value="1"/>
</dbReference>
<dbReference type="Gene3D" id="1.10.510.10">
    <property type="entry name" value="Transferase(Phosphotransferase) domain 1"/>
    <property type="match status" value="1"/>
</dbReference>
<dbReference type="SUPFAM" id="SSF56112">
    <property type="entry name" value="Protein kinase-like (PK-like)"/>
    <property type="match status" value="1"/>
</dbReference>
<dbReference type="PROSITE" id="PS00107">
    <property type="entry name" value="PROTEIN_KINASE_ATP"/>
    <property type="match status" value="1"/>
</dbReference>
<evidence type="ECO:0000313" key="11">
    <source>
        <dbReference type="Proteomes" id="UP000322214"/>
    </source>
</evidence>
<dbReference type="PROSITE" id="PS50011">
    <property type="entry name" value="PROTEIN_KINASE_DOM"/>
    <property type="match status" value="1"/>
</dbReference>
<dbReference type="STRING" id="980251.GCA_001642875_01563"/>
<dbReference type="SMART" id="SM00028">
    <property type="entry name" value="TPR"/>
    <property type="match status" value="5"/>
</dbReference>
<dbReference type="AlphaFoldDB" id="A0A5B9PAD4"/>
<dbReference type="GO" id="GO:0004674">
    <property type="term" value="F:protein serine/threonine kinase activity"/>
    <property type="evidence" value="ECO:0007669"/>
    <property type="project" value="UniProtKB-EC"/>
</dbReference>
<dbReference type="CDD" id="cd14014">
    <property type="entry name" value="STKc_PknB_like"/>
    <property type="match status" value="1"/>
</dbReference>
<keyword evidence="8" id="KW-0472">Membrane</keyword>
<dbReference type="GO" id="GO:0005524">
    <property type="term" value="F:ATP binding"/>
    <property type="evidence" value="ECO:0007669"/>
    <property type="project" value="UniProtKB-UniRule"/>
</dbReference>
<evidence type="ECO:0000313" key="10">
    <source>
        <dbReference type="EMBL" id="QEG21456.1"/>
    </source>
</evidence>
<dbReference type="PANTHER" id="PTHR43289:SF34">
    <property type="entry name" value="SERINE_THREONINE-PROTEIN KINASE YBDM-RELATED"/>
    <property type="match status" value="1"/>
</dbReference>
<dbReference type="Proteomes" id="UP000322214">
    <property type="component" value="Chromosome"/>
</dbReference>
<dbReference type="SMART" id="SM00220">
    <property type="entry name" value="S_TKc"/>
    <property type="match status" value="1"/>
</dbReference>
<evidence type="ECO:0000256" key="6">
    <source>
        <dbReference type="PROSITE-ProRule" id="PRU10141"/>
    </source>
</evidence>
<evidence type="ECO:0000256" key="8">
    <source>
        <dbReference type="SAM" id="Phobius"/>
    </source>
</evidence>
<dbReference type="InterPro" id="IPR011009">
    <property type="entry name" value="Kinase-like_dom_sf"/>
</dbReference>
<sequence length="870" mass="96685">MMHDDSLQFPGDAGVHTSEHADWSSKEFSAAETKLAEIFERYSSALDAGDHDLAEQILAEHPEIGDEFRTPLRGLYLLGREARAQKEESHQTDAPAKRLGDFELGEELGRGGMGIVYAAKQISLQRDVALKILPFTAVLDPRQVARFQNEAQAAASLHHPNIVPVYGVGCERGVHYYSMQMIKGQTIAQLIRQLRDTRNGQESDTEQLTEHLSSLSTVASIQSRSFVRNVVSVGVQIAEAVHFAHEHGIIHRDIKPSNLLLDQNGTPWVADFGLARGRGTANLTSQGDQVGTLRYMSPEQAAGRNHEVDFRTDVYSLGVTLYELLTLQPAFEENDRIKLLSQIQSDEPLSMRLSNPSIPYDLETIISKATEKNPHQRYSSSAALADDLNRFLEGKAILATRKSIAERAADSIARNKRVAMLAATALLLTTLAAIFVASVFYHQRQREQAAADRARFFLQQAHQTVDRFNLLMSDQLLAMPDSEPLRREMFSESIGYYHDFLDYAATNPGFEIEQAKTHAHLARLYERAGDISKAQGEYQTAISQFRVLPADEMRLEEAVALNRLGLSQHRVGELRLADESIRNSIAIFENFPDQPSALLPHAMALANAATIDNASGRTKQAKANYESALALLAKTPAGESEELLVARAKITNGYGALLSQTDPQRAIQFLVEGIATLGESKAQLQDQTSASFLVEENDLHLADMHNNLAILFSREGRFEDAISHAQKAIDFWEDRIKRHPSLRDSDGRLATAFNTLGEIHWRQQDIRKSDRLFAKAEALLRKAEKSSSDPETQSRLAGVLHNRSLIAFRSGNLILAKSRIEDAILSQSEAVVLAPKNELYQQLLTSHREARSAYTKQQSSPVSATTMETR</sequence>
<keyword evidence="4 6" id="KW-0067">ATP-binding</keyword>
<dbReference type="InterPro" id="IPR008271">
    <property type="entry name" value="Ser/Thr_kinase_AS"/>
</dbReference>
<feature type="binding site" evidence="6">
    <location>
        <position position="131"/>
    </location>
    <ligand>
        <name>ATP</name>
        <dbReference type="ChEBI" id="CHEBI:30616"/>
    </ligand>
</feature>
<accession>A0A5B9PAD4</accession>
<keyword evidence="8" id="KW-1133">Transmembrane helix</keyword>
<feature type="transmembrane region" description="Helical" evidence="8">
    <location>
        <begin position="418"/>
        <end position="441"/>
    </location>
</feature>
<keyword evidence="1 10" id="KW-0808">Transferase</keyword>
<evidence type="ECO:0000256" key="1">
    <source>
        <dbReference type="ARBA" id="ARBA00022679"/>
    </source>
</evidence>
<dbReference type="InterPro" id="IPR000719">
    <property type="entry name" value="Prot_kinase_dom"/>
</dbReference>
<dbReference type="RefSeq" id="WP_075084360.1">
    <property type="nucleotide sequence ID" value="NZ_CP042912.1"/>
</dbReference>
<keyword evidence="5" id="KW-0802">TPR repeat</keyword>
<evidence type="ECO:0000256" key="3">
    <source>
        <dbReference type="ARBA" id="ARBA00022777"/>
    </source>
</evidence>
<dbReference type="Gene3D" id="3.30.200.20">
    <property type="entry name" value="Phosphorylase Kinase, domain 1"/>
    <property type="match status" value="1"/>
</dbReference>
<evidence type="ECO:0000259" key="9">
    <source>
        <dbReference type="PROSITE" id="PS50011"/>
    </source>
</evidence>
<keyword evidence="11" id="KW-1185">Reference proteome</keyword>
<dbReference type="EMBL" id="CP042912">
    <property type="protein sequence ID" value="QEG21456.1"/>
    <property type="molecule type" value="Genomic_DNA"/>
</dbReference>
<protein>
    <submittedName>
        <fullName evidence="10">Serine/threonine-protein kinase PrkC</fullName>
        <ecNumber evidence="10">2.7.11.1</ecNumber>
    </submittedName>
</protein>
<evidence type="ECO:0000256" key="4">
    <source>
        <dbReference type="ARBA" id="ARBA00022840"/>
    </source>
</evidence>
<evidence type="ECO:0000256" key="2">
    <source>
        <dbReference type="ARBA" id="ARBA00022741"/>
    </source>
</evidence>
<organism evidence="10 11">
    <name type="scientific">Mariniblastus fucicola</name>
    <dbReference type="NCBI Taxonomy" id="980251"/>
    <lineage>
        <taxon>Bacteria</taxon>
        <taxon>Pseudomonadati</taxon>
        <taxon>Planctomycetota</taxon>
        <taxon>Planctomycetia</taxon>
        <taxon>Pirellulales</taxon>
        <taxon>Pirellulaceae</taxon>
        <taxon>Mariniblastus</taxon>
    </lineage>
</organism>
<dbReference type="PROSITE" id="PS00108">
    <property type="entry name" value="PROTEIN_KINASE_ST"/>
    <property type="match status" value="1"/>
</dbReference>
<keyword evidence="2 6" id="KW-0547">Nucleotide-binding</keyword>